<dbReference type="EMBL" id="BGPR01029210">
    <property type="protein sequence ID" value="GBO00857.1"/>
    <property type="molecule type" value="Genomic_DNA"/>
</dbReference>
<protein>
    <submittedName>
        <fullName evidence="1">Uncharacterized protein</fullName>
    </submittedName>
</protein>
<accession>A0A4Y2TN63</accession>
<comment type="caution">
    <text evidence="1">The sequence shown here is derived from an EMBL/GenBank/DDBJ whole genome shotgun (WGS) entry which is preliminary data.</text>
</comment>
<organism evidence="1 2">
    <name type="scientific">Araneus ventricosus</name>
    <name type="common">Orbweaver spider</name>
    <name type="synonym">Epeira ventricosa</name>
    <dbReference type="NCBI Taxonomy" id="182803"/>
    <lineage>
        <taxon>Eukaryota</taxon>
        <taxon>Metazoa</taxon>
        <taxon>Ecdysozoa</taxon>
        <taxon>Arthropoda</taxon>
        <taxon>Chelicerata</taxon>
        <taxon>Arachnida</taxon>
        <taxon>Araneae</taxon>
        <taxon>Araneomorphae</taxon>
        <taxon>Entelegynae</taxon>
        <taxon>Araneoidea</taxon>
        <taxon>Araneidae</taxon>
        <taxon>Araneus</taxon>
    </lineage>
</organism>
<keyword evidence="2" id="KW-1185">Reference proteome</keyword>
<sequence>LSWLADSFMAVTSDISLHPRAEHLGCRTVDMDASPETSLTDNQFMVYGLGGHSHGLH</sequence>
<proteinExistence type="predicted"/>
<gene>
    <name evidence="1" type="ORF">AVEN_54836_1</name>
</gene>
<dbReference type="AlphaFoldDB" id="A0A4Y2TN63"/>
<reference evidence="1 2" key="1">
    <citation type="journal article" date="2019" name="Sci. Rep.">
        <title>Orb-weaving spider Araneus ventricosus genome elucidates the spidroin gene catalogue.</title>
        <authorList>
            <person name="Kono N."/>
            <person name="Nakamura H."/>
            <person name="Ohtoshi R."/>
            <person name="Moran D.A.P."/>
            <person name="Shinohara A."/>
            <person name="Yoshida Y."/>
            <person name="Fujiwara M."/>
            <person name="Mori M."/>
            <person name="Tomita M."/>
            <person name="Arakawa K."/>
        </authorList>
    </citation>
    <scope>NUCLEOTIDE SEQUENCE [LARGE SCALE GENOMIC DNA]</scope>
</reference>
<dbReference type="Proteomes" id="UP000499080">
    <property type="component" value="Unassembled WGS sequence"/>
</dbReference>
<name>A0A4Y2TN63_ARAVE</name>
<evidence type="ECO:0000313" key="2">
    <source>
        <dbReference type="Proteomes" id="UP000499080"/>
    </source>
</evidence>
<evidence type="ECO:0000313" key="1">
    <source>
        <dbReference type="EMBL" id="GBO00857.1"/>
    </source>
</evidence>
<feature type="non-terminal residue" evidence="1">
    <location>
        <position position="1"/>
    </location>
</feature>